<organism evidence="1 2">
    <name type="scientific">Papaver atlanticum</name>
    <dbReference type="NCBI Taxonomy" id="357466"/>
    <lineage>
        <taxon>Eukaryota</taxon>
        <taxon>Viridiplantae</taxon>
        <taxon>Streptophyta</taxon>
        <taxon>Embryophyta</taxon>
        <taxon>Tracheophyta</taxon>
        <taxon>Spermatophyta</taxon>
        <taxon>Magnoliopsida</taxon>
        <taxon>Ranunculales</taxon>
        <taxon>Papaveraceae</taxon>
        <taxon>Papaveroideae</taxon>
        <taxon>Papaver</taxon>
    </lineage>
</organism>
<gene>
    <name evidence="1" type="ORF">MKW98_002900</name>
</gene>
<feature type="non-terminal residue" evidence="1">
    <location>
        <position position="71"/>
    </location>
</feature>
<comment type="caution">
    <text evidence="1">The sequence shown here is derived from an EMBL/GenBank/DDBJ whole genome shotgun (WGS) entry which is preliminary data.</text>
</comment>
<protein>
    <submittedName>
        <fullName evidence="1">Uncharacterized protein</fullName>
    </submittedName>
</protein>
<accession>A0AAD4XX07</accession>
<sequence>PPDDEFTWRRYGHKDFLALPSQGNYHTLLSTKYSMMPCGKSDILGQLSPAINVDRNLLQMMMPMTSSVWTY</sequence>
<evidence type="ECO:0000313" key="2">
    <source>
        <dbReference type="Proteomes" id="UP001202328"/>
    </source>
</evidence>
<dbReference type="AlphaFoldDB" id="A0AAD4XX07"/>
<dbReference type="EMBL" id="JAJJMB010001870">
    <property type="protein sequence ID" value="KAI3954794.1"/>
    <property type="molecule type" value="Genomic_DNA"/>
</dbReference>
<name>A0AAD4XX07_9MAGN</name>
<dbReference type="Proteomes" id="UP001202328">
    <property type="component" value="Unassembled WGS sequence"/>
</dbReference>
<keyword evidence="2" id="KW-1185">Reference proteome</keyword>
<proteinExistence type="predicted"/>
<evidence type="ECO:0000313" key="1">
    <source>
        <dbReference type="EMBL" id="KAI3954794.1"/>
    </source>
</evidence>
<reference evidence="1" key="1">
    <citation type="submission" date="2022-04" db="EMBL/GenBank/DDBJ databases">
        <title>A functionally conserved STORR gene fusion in Papaver species that diverged 16.8 million years ago.</title>
        <authorList>
            <person name="Catania T."/>
        </authorList>
    </citation>
    <scope>NUCLEOTIDE SEQUENCE</scope>
    <source>
        <strain evidence="1">S-188037</strain>
    </source>
</reference>